<evidence type="ECO:0000256" key="3">
    <source>
        <dbReference type="ARBA" id="ARBA00012610"/>
    </source>
</evidence>
<evidence type="ECO:0000256" key="10">
    <source>
        <dbReference type="ARBA" id="ARBA00023284"/>
    </source>
</evidence>
<name>A0ABQ7S587_9ACAR</name>
<evidence type="ECO:0000313" key="14">
    <source>
        <dbReference type="EMBL" id="KAG9508589.1"/>
    </source>
</evidence>
<evidence type="ECO:0000256" key="2">
    <source>
        <dbReference type="ARBA" id="ARBA00007532"/>
    </source>
</evidence>
<comment type="cofactor">
    <cofactor evidence="1">
        <name>FAD</name>
        <dbReference type="ChEBI" id="CHEBI:57692"/>
    </cofactor>
</comment>
<dbReference type="PANTHER" id="PTHR42737:SF8">
    <property type="entry name" value="THIOREDOXIN-DISULFIDE REDUCTASE"/>
    <property type="match status" value="1"/>
</dbReference>
<dbReference type="EMBL" id="JAIFTH010001283">
    <property type="protein sequence ID" value="KAG9508589.1"/>
    <property type="molecule type" value="Genomic_DNA"/>
</dbReference>
<evidence type="ECO:0000256" key="11">
    <source>
        <dbReference type="RuleBase" id="RU003691"/>
    </source>
</evidence>
<keyword evidence="10 11" id="KW-0676">Redox-active center</keyword>
<comment type="caution">
    <text evidence="14">The sequence shown here is derived from an EMBL/GenBank/DDBJ whole genome shotgun (WGS) entry which is preliminary data.</text>
</comment>
<dbReference type="InterPro" id="IPR036188">
    <property type="entry name" value="FAD/NAD-bd_sf"/>
</dbReference>
<reference evidence="14 15" key="1">
    <citation type="submission" date="2020-10" db="EMBL/GenBank/DDBJ databases">
        <authorList>
            <person name="Klimov P.B."/>
            <person name="Dyachkov S.M."/>
            <person name="Chetverikov P.E."/>
        </authorList>
    </citation>
    <scope>NUCLEOTIDE SEQUENCE [LARGE SCALE GENOMIC DNA]</scope>
    <source>
        <strain evidence="14">BMOC 18-1129-001#AD2665</strain>
        <tissue evidence="14">Entire mites</tissue>
    </source>
</reference>
<dbReference type="Gene3D" id="3.30.390.30">
    <property type="match status" value="1"/>
</dbReference>
<dbReference type="Pfam" id="PF02852">
    <property type="entry name" value="Pyr_redox_dim"/>
    <property type="match status" value="1"/>
</dbReference>
<evidence type="ECO:0000256" key="1">
    <source>
        <dbReference type="ARBA" id="ARBA00001974"/>
    </source>
</evidence>
<dbReference type="Proteomes" id="UP000825002">
    <property type="component" value="Unassembled WGS sequence"/>
</dbReference>
<feature type="domain" description="Pyridine nucleotide-disulphide oxidoreductase dimerisation" evidence="12">
    <location>
        <begin position="378"/>
        <end position="489"/>
    </location>
</feature>
<dbReference type="Pfam" id="PF07992">
    <property type="entry name" value="Pyr_redox_2"/>
    <property type="match status" value="1"/>
</dbReference>
<evidence type="ECO:0000256" key="9">
    <source>
        <dbReference type="ARBA" id="ARBA00023157"/>
    </source>
</evidence>
<sequence length="506" mass="55547">MAPAPEKYDLVVLGGGSGGLAASKEAAAHYGKKVALVDFVQPTPKGTTWGLGGTCVNVGCIPKKLMHEAALVGERIEESHYYGWGQACDGEPFVVGTTEKVGNVKHNWQQMVDRVQANIKSSNFKYRVEMREKKVNYINAYGRFIDSHTMELTNKKGEKSHISADTFIIATGERPRYPDNCEGSSEYSITSDDLFSLPYNPGKTLVVGASYVALECAGFLAGLGNDVTVMVRSILLRGFDQEMAEKVGKYMSDHGVHFLRPCVPTKIEQIKEGEPGLYRVIATDNMRTLTREYNTVLFAIGRQPGTSGIGLEKAGVHVNPKTGKIPTKHEQTNVEHIYALGDVLEFRAELTPVAIDAALKLVRRLYGGQTKTFDYINIPTVVFTPNEYGCVGLSEESARAKYGDDGIEVFHTYFKPFERGLNERPVDCYAKLICVIKEKMRVVGFHYLGPNAGEVTQFVPLAIKLGATKADFDDLVGIHPSSAELFTNMTVTKRSGESPYPRGCCG</sequence>
<dbReference type="Gene3D" id="3.50.50.60">
    <property type="entry name" value="FAD/NAD(P)-binding domain"/>
    <property type="match status" value="2"/>
</dbReference>
<evidence type="ECO:0000256" key="8">
    <source>
        <dbReference type="ARBA" id="ARBA00023002"/>
    </source>
</evidence>
<evidence type="ECO:0000256" key="4">
    <source>
        <dbReference type="ARBA" id="ARBA00022630"/>
    </source>
</evidence>
<evidence type="ECO:0000256" key="7">
    <source>
        <dbReference type="ARBA" id="ARBA00022933"/>
    </source>
</evidence>
<dbReference type="InterPro" id="IPR016156">
    <property type="entry name" value="FAD/NAD-linked_Rdtase_dimer_sf"/>
</dbReference>
<keyword evidence="5 11" id="KW-0274">FAD</keyword>
<protein>
    <recommendedName>
        <fullName evidence="3">thioredoxin-disulfide reductase (NADPH)</fullName>
        <ecNumber evidence="3">1.8.1.9</ecNumber>
    </recommendedName>
</protein>
<dbReference type="PIRSF" id="PIRSF000350">
    <property type="entry name" value="Mercury_reductase_MerA"/>
    <property type="match status" value="1"/>
</dbReference>
<keyword evidence="8 11" id="KW-0560">Oxidoreductase</keyword>
<keyword evidence="7" id="KW-0712">Selenocysteine</keyword>
<keyword evidence="15" id="KW-1185">Reference proteome</keyword>
<dbReference type="NCBIfam" id="TIGR01438">
    <property type="entry name" value="TGR"/>
    <property type="match status" value="1"/>
</dbReference>
<feature type="non-terminal residue" evidence="14">
    <location>
        <position position="1"/>
    </location>
</feature>
<organism evidence="14 15">
    <name type="scientific">Fragariocoptes setiger</name>
    <dbReference type="NCBI Taxonomy" id="1670756"/>
    <lineage>
        <taxon>Eukaryota</taxon>
        <taxon>Metazoa</taxon>
        <taxon>Ecdysozoa</taxon>
        <taxon>Arthropoda</taxon>
        <taxon>Chelicerata</taxon>
        <taxon>Arachnida</taxon>
        <taxon>Acari</taxon>
        <taxon>Acariformes</taxon>
        <taxon>Trombidiformes</taxon>
        <taxon>Prostigmata</taxon>
        <taxon>Eupodina</taxon>
        <taxon>Eriophyoidea</taxon>
        <taxon>Phytoptidae</taxon>
        <taxon>Fragariocoptes</taxon>
    </lineage>
</organism>
<keyword evidence="4 11" id="KW-0285">Flavoprotein</keyword>
<keyword evidence="6" id="KW-0521">NADP</keyword>
<proteinExistence type="inferred from homology"/>
<feature type="domain" description="FAD/NAD(P)-binding" evidence="13">
    <location>
        <begin position="8"/>
        <end position="358"/>
    </location>
</feature>
<gene>
    <name evidence="14" type="primary">TXNRD1</name>
    <name evidence="14" type="ORF">GZH46_02909</name>
</gene>
<accession>A0ABQ7S587</accession>
<dbReference type="PRINTS" id="PR00411">
    <property type="entry name" value="PNDRDTASEI"/>
</dbReference>
<dbReference type="InterPro" id="IPR001100">
    <property type="entry name" value="Pyr_nuc-diS_OxRdtase"/>
</dbReference>
<dbReference type="InterPro" id="IPR012999">
    <property type="entry name" value="Pyr_OxRdtase_I_AS"/>
</dbReference>
<dbReference type="PROSITE" id="PS00076">
    <property type="entry name" value="PYRIDINE_REDOX_1"/>
    <property type="match status" value="1"/>
</dbReference>
<dbReference type="PANTHER" id="PTHR42737">
    <property type="entry name" value="GLUTATHIONE REDUCTASE"/>
    <property type="match status" value="1"/>
</dbReference>
<dbReference type="InterPro" id="IPR006338">
    <property type="entry name" value="Thioredoxin/glutathione_Rdtase"/>
</dbReference>
<dbReference type="SUPFAM" id="SSF51905">
    <property type="entry name" value="FAD/NAD(P)-binding domain"/>
    <property type="match status" value="1"/>
</dbReference>
<dbReference type="InterPro" id="IPR023753">
    <property type="entry name" value="FAD/NAD-binding_dom"/>
</dbReference>
<comment type="similarity">
    <text evidence="2 11">Belongs to the class-I pyridine nucleotide-disulfide oxidoreductase family.</text>
</comment>
<evidence type="ECO:0000256" key="5">
    <source>
        <dbReference type="ARBA" id="ARBA00022827"/>
    </source>
</evidence>
<evidence type="ECO:0000313" key="15">
    <source>
        <dbReference type="Proteomes" id="UP000825002"/>
    </source>
</evidence>
<dbReference type="InterPro" id="IPR046952">
    <property type="entry name" value="GSHR/TRXR-like"/>
</dbReference>
<keyword evidence="9" id="KW-1015">Disulfide bond</keyword>
<dbReference type="EC" id="1.8.1.9" evidence="3"/>
<dbReference type="SUPFAM" id="SSF55424">
    <property type="entry name" value="FAD/NAD-linked reductases, dimerisation (C-terminal) domain"/>
    <property type="match status" value="1"/>
</dbReference>
<evidence type="ECO:0000256" key="6">
    <source>
        <dbReference type="ARBA" id="ARBA00022857"/>
    </source>
</evidence>
<dbReference type="InterPro" id="IPR004099">
    <property type="entry name" value="Pyr_nucl-diS_OxRdtase_dimer"/>
</dbReference>
<dbReference type="PRINTS" id="PR00368">
    <property type="entry name" value="FADPNR"/>
</dbReference>
<evidence type="ECO:0000259" key="13">
    <source>
        <dbReference type="Pfam" id="PF07992"/>
    </source>
</evidence>
<evidence type="ECO:0000259" key="12">
    <source>
        <dbReference type="Pfam" id="PF02852"/>
    </source>
</evidence>